<dbReference type="Pfam" id="PF14769">
    <property type="entry name" value="CLAMP"/>
    <property type="match status" value="1"/>
</dbReference>
<organism evidence="1 2">
    <name type="scientific">Prymnesium parvum</name>
    <name type="common">Toxic golden alga</name>
    <dbReference type="NCBI Taxonomy" id="97485"/>
    <lineage>
        <taxon>Eukaryota</taxon>
        <taxon>Haptista</taxon>
        <taxon>Haptophyta</taxon>
        <taxon>Prymnesiophyceae</taxon>
        <taxon>Prymnesiales</taxon>
        <taxon>Prymnesiaceae</taxon>
        <taxon>Prymnesium</taxon>
    </lineage>
</organism>
<dbReference type="PANTHER" id="PTHR28457">
    <property type="entry name" value="COILED-COIL DOMAIN-CONTAINING PROTEIN 189"/>
    <property type="match status" value="1"/>
</dbReference>
<comment type="caution">
    <text evidence="1">The sequence shown here is derived from an EMBL/GenBank/DDBJ whole genome shotgun (WGS) entry which is preliminary data.</text>
</comment>
<sequence>MPVRASGYGGVGGFLLWAELSADQFQALDSAPDERATLALLEEFVGAQRIDDPLRKQVLLELHLNSLYFARRQGFTSEKTATLFSIVKRNHDEMVESFLPPAKSWEFFKTLLLTHSVERPPYSIGIFTRHEAKQISQYVLDTYYRHFKLYRYAFTMRHVKEIELRRSWIELPCESFPPLADGVPSGQSELDEEPAEAPAAEPVVEMPPIELGPDVPEALKAAVEEQITRQVAAMREAMHSSYADRIARYEQKVVELEGKVKK</sequence>
<name>A0AB34IBK9_PRYPA</name>
<proteinExistence type="predicted"/>
<dbReference type="EMBL" id="JBGBPQ010000031">
    <property type="protein sequence ID" value="KAL1495662.1"/>
    <property type="molecule type" value="Genomic_DNA"/>
</dbReference>
<dbReference type="Proteomes" id="UP001515480">
    <property type="component" value="Unassembled WGS sequence"/>
</dbReference>
<evidence type="ECO:0008006" key="3">
    <source>
        <dbReference type="Google" id="ProtNLM"/>
    </source>
</evidence>
<gene>
    <name evidence="1" type="ORF">AB1Y20_016528</name>
</gene>
<reference evidence="1 2" key="1">
    <citation type="journal article" date="2024" name="Science">
        <title>Giant polyketide synthase enzymes in the biosynthesis of giant marine polyether toxins.</title>
        <authorList>
            <person name="Fallon T.R."/>
            <person name="Shende V.V."/>
            <person name="Wierzbicki I.H."/>
            <person name="Pendleton A.L."/>
            <person name="Watervoot N.F."/>
            <person name="Auber R.P."/>
            <person name="Gonzalez D.J."/>
            <person name="Wisecaver J.H."/>
            <person name="Moore B.S."/>
        </authorList>
    </citation>
    <scope>NUCLEOTIDE SEQUENCE [LARGE SCALE GENOMIC DNA]</scope>
    <source>
        <strain evidence="1 2">12B1</strain>
    </source>
</reference>
<dbReference type="PANTHER" id="PTHR28457:SF1">
    <property type="entry name" value="CILIA- AND FLAGELLA-ASSOCIATED PROTEIN 119"/>
    <property type="match status" value="1"/>
</dbReference>
<evidence type="ECO:0000313" key="2">
    <source>
        <dbReference type="Proteomes" id="UP001515480"/>
    </source>
</evidence>
<dbReference type="InterPro" id="IPR032727">
    <property type="entry name" value="CLAMP"/>
</dbReference>
<protein>
    <recommendedName>
        <fullName evidence="3">Coiled-coil domain-containing protein 189</fullName>
    </recommendedName>
</protein>
<evidence type="ECO:0000313" key="1">
    <source>
        <dbReference type="EMBL" id="KAL1495662.1"/>
    </source>
</evidence>
<dbReference type="AlphaFoldDB" id="A0AB34IBK9"/>
<accession>A0AB34IBK9</accession>
<keyword evidence="2" id="KW-1185">Reference proteome</keyword>